<dbReference type="OrthoDB" id="310895at2759"/>
<proteinExistence type="inferred from homology"/>
<name>B6K520_SCHJY</name>
<evidence type="ECO:0000313" key="7">
    <source>
        <dbReference type="JaponicusDB" id="SJAG_03786"/>
    </source>
</evidence>
<dbReference type="InterPro" id="IPR016160">
    <property type="entry name" value="Ald_DH_CS_CYS"/>
</dbReference>
<dbReference type="GeneID" id="7050428"/>
<accession>B6K520</accession>
<evidence type="ECO:0000313" key="6">
    <source>
        <dbReference type="EMBL" id="EEB08624.1"/>
    </source>
</evidence>
<dbReference type="VEuPathDB" id="FungiDB:SJAG_03786"/>
<feature type="active site" evidence="3">
    <location>
        <position position="273"/>
    </location>
</feature>
<dbReference type="HOGENOM" id="CLU_005391_0_2_1"/>
<dbReference type="eggNOG" id="KOG2450">
    <property type="taxonomic scope" value="Eukaryota"/>
</dbReference>
<dbReference type="AlphaFoldDB" id="B6K520"/>
<evidence type="ECO:0000256" key="1">
    <source>
        <dbReference type="ARBA" id="ARBA00009986"/>
    </source>
</evidence>
<dbReference type="PROSITE" id="PS00070">
    <property type="entry name" value="ALDEHYDE_DEHYDR_CYS"/>
    <property type="match status" value="1"/>
</dbReference>
<dbReference type="RefSeq" id="XP_002174917.1">
    <property type="nucleotide sequence ID" value="XM_002174881.2"/>
</dbReference>
<dbReference type="SUPFAM" id="SSF53720">
    <property type="entry name" value="ALDH-like"/>
    <property type="match status" value="1"/>
</dbReference>
<dbReference type="OMA" id="GQLIMQY"/>
<dbReference type="PROSITE" id="PS00687">
    <property type="entry name" value="ALDEHYDE_DEHYDR_GLU"/>
    <property type="match status" value="1"/>
</dbReference>
<dbReference type="Pfam" id="PF00171">
    <property type="entry name" value="Aldedh"/>
    <property type="match status" value="1"/>
</dbReference>
<dbReference type="FunFam" id="3.40.605.10:FF:000050">
    <property type="entry name" value="Aldehyde dehydrogenase, mitochondrial"/>
    <property type="match status" value="1"/>
</dbReference>
<dbReference type="Proteomes" id="UP000001744">
    <property type="component" value="Unassembled WGS sequence"/>
</dbReference>
<evidence type="ECO:0000256" key="2">
    <source>
        <dbReference type="ARBA" id="ARBA00023002"/>
    </source>
</evidence>
<dbReference type="GO" id="GO:0019413">
    <property type="term" value="P:acetate biosynthetic process"/>
    <property type="evidence" value="ECO:0007669"/>
    <property type="project" value="UniProtKB-ARBA"/>
</dbReference>
<dbReference type="GO" id="GO:0004029">
    <property type="term" value="F:aldehyde dehydrogenase (NAD+) activity"/>
    <property type="evidence" value="ECO:0000318"/>
    <property type="project" value="GO_Central"/>
</dbReference>
<dbReference type="InterPro" id="IPR016161">
    <property type="entry name" value="Ald_DH/histidinol_DH"/>
</dbReference>
<dbReference type="InterPro" id="IPR016163">
    <property type="entry name" value="Ald_DH_C"/>
</dbReference>
<dbReference type="InterPro" id="IPR015590">
    <property type="entry name" value="Aldehyde_DH_dom"/>
</dbReference>
<dbReference type="InterPro" id="IPR016162">
    <property type="entry name" value="Ald_DH_N"/>
</dbReference>
<dbReference type="EMBL" id="KE651167">
    <property type="protein sequence ID" value="EEB08624.1"/>
    <property type="molecule type" value="Genomic_DNA"/>
</dbReference>
<dbReference type="Gene3D" id="3.40.605.10">
    <property type="entry name" value="Aldehyde Dehydrogenase, Chain A, domain 1"/>
    <property type="match status" value="1"/>
</dbReference>
<dbReference type="JaponicusDB" id="SJAG_03786">
    <property type="gene designation" value="atd1"/>
</dbReference>
<sequence>MPAATLREIPAVKIELPNGLTVDQPVGLFINNKFVDSAAGGRIEVIDPATEKHLCDVVEAREEDIDVAVAAARAAFHPDAPWRKFSSAQRGRCLSLLADKVYEHLELLASVETVDNGKSITLARGDVRSAAECIRYYGGWADKEYGQTIETDTTRFAYTRHEPIGVCAQVIPWNFPILMFAWKIAPALACGNTVVLKTAEQTPLSALMLTSFIEECGFPAGVINVVSGYGKHAGAALSAHMDVDKIAFTGSTGVGRMIMRAAAASNLKMCTLELGGKSPNIVFDDADLDKAVAWTNYGIFYNQGQVCCAGSRLYVQEGIYDEFVKRMVAKAKTLKVGNPFDEDTFQGAQVSKAQYERILSYIDLGLEHGAKLEIGGKRHGDRGYFIEPTILSNVTEEMAVGKEEIFGPVVAIIKFKTIEEAIRRANNTSFGLASGVHTRSIDTALQVSNALQAGTVWVNCYNVLHHQIPFGGYKESGIGRELGSYGLSNYTQTKAVHINTGMNLPL</sequence>
<protein>
    <submittedName>
        <fullName evidence="6">Aldehyde dehydrogenase</fullName>
    </submittedName>
</protein>
<dbReference type="STRING" id="402676.B6K520"/>
<keyword evidence="8" id="KW-1185">Reference proteome</keyword>
<dbReference type="FunFam" id="3.40.605.10:FF:000026">
    <property type="entry name" value="Aldehyde dehydrogenase, putative"/>
    <property type="match status" value="1"/>
</dbReference>
<organism evidence="6 8">
    <name type="scientific">Schizosaccharomyces japonicus (strain yFS275 / FY16936)</name>
    <name type="common">Fission yeast</name>
    <dbReference type="NCBI Taxonomy" id="402676"/>
    <lineage>
        <taxon>Eukaryota</taxon>
        <taxon>Fungi</taxon>
        <taxon>Dikarya</taxon>
        <taxon>Ascomycota</taxon>
        <taxon>Taphrinomycotina</taxon>
        <taxon>Schizosaccharomycetes</taxon>
        <taxon>Schizosaccharomycetales</taxon>
        <taxon>Schizosaccharomycetaceae</taxon>
        <taxon>Schizosaccharomyces</taxon>
    </lineage>
</organism>
<evidence type="ECO:0000313" key="8">
    <source>
        <dbReference type="Proteomes" id="UP000001744"/>
    </source>
</evidence>
<dbReference type="FunFam" id="3.40.309.10:FF:000001">
    <property type="entry name" value="Mitochondrial aldehyde dehydrogenase 2"/>
    <property type="match status" value="1"/>
</dbReference>
<feature type="domain" description="Aldehyde dehydrogenase" evidence="5">
    <location>
        <begin position="34"/>
        <end position="496"/>
    </location>
</feature>
<evidence type="ECO:0000256" key="4">
    <source>
        <dbReference type="RuleBase" id="RU003345"/>
    </source>
</evidence>
<reference evidence="6 8" key="1">
    <citation type="journal article" date="2011" name="Science">
        <title>Comparative functional genomics of the fission yeasts.</title>
        <authorList>
            <person name="Rhind N."/>
            <person name="Chen Z."/>
            <person name="Yassour M."/>
            <person name="Thompson D.A."/>
            <person name="Haas B.J."/>
            <person name="Habib N."/>
            <person name="Wapinski I."/>
            <person name="Roy S."/>
            <person name="Lin M.F."/>
            <person name="Heiman D.I."/>
            <person name="Young S.K."/>
            <person name="Furuya K."/>
            <person name="Guo Y."/>
            <person name="Pidoux A."/>
            <person name="Chen H.M."/>
            <person name="Robbertse B."/>
            <person name="Goldberg J.M."/>
            <person name="Aoki K."/>
            <person name="Bayne E.H."/>
            <person name="Berlin A.M."/>
            <person name="Desjardins C.A."/>
            <person name="Dobbs E."/>
            <person name="Dukaj L."/>
            <person name="Fan L."/>
            <person name="FitzGerald M.G."/>
            <person name="French C."/>
            <person name="Gujja S."/>
            <person name="Hansen K."/>
            <person name="Keifenheim D."/>
            <person name="Levin J.Z."/>
            <person name="Mosher R.A."/>
            <person name="Mueller C.A."/>
            <person name="Pfiffner J."/>
            <person name="Priest M."/>
            <person name="Russ C."/>
            <person name="Smialowska A."/>
            <person name="Swoboda P."/>
            <person name="Sykes S.M."/>
            <person name="Vaughn M."/>
            <person name="Vengrova S."/>
            <person name="Yoder R."/>
            <person name="Zeng Q."/>
            <person name="Allshire R."/>
            <person name="Baulcombe D."/>
            <person name="Birren B.W."/>
            <person name="Brown W."/>
            <person name="Ekwall K."/>
            <person name="Kellis M."/>
            <person name="Leatherwood J."/>
            <person name="Levin H."/>
            <person name="Margalit H."/>
            <person name="Martienssen R."/>
            <person name="Nieduszynski C.A."/>
            <person name="Spatafora J.W."/>
            <person name="Friedman N."/>
            <person name="Dalgaard J.Z."/>
            <person name="Baumann P."/>
            <person name="Niki H."/>
            <person name="Regev A."/>
            <person name="Nusbaum C."/>
        </authorList>
    </citation>
    <scope>NUCLEOTIDE SEQUENCE [LARGE SCALE GENOMIC DNA]</scope>
    <source>
        <strain evidence="8">yFS275 / FY16936</strain>
    </source>
</reference>
<dbReference type="Gene3D" id="3.40.309.10">
    <property type="entry name" value="Aldehyde Dehydrogenase, Chain A, domain 2"/>
    <property type="match status" value="1"/>
</dbReference>
<keyword evidence="2 4" id="KW-0560">Oxidoreductase</keyword>
<evidence type="ECO:0000256" key="3">
    <source>
        <dbReference type="PROSITE-ProRule" id="PRU10007"/>
    </source>
</evidence>
<dbReference type="PANTHER" id="PTHR11699">
    <property type="entry name" value="ALDEHYDE DEHYDROGENASE-RELATED"/>
    <property type="match status" value="1"/>
</dbReference>
<comment type="similarity">
    <text evidence="1 4">Belongs to the aldehyde dehydrogenase family.</text>
</comment>
<dbReference type="InterPro" id="IPR029510">
    <property type="entry name" value="Ald_DH_CS_GLU"/>
</dbReference>
<evidence type="ECO:0000259" key="5">
    <source>
        <dbReference type="Pfam" id="PF00171"/>
    </source>
</evidence>
<gene>
    <name evidence="7" type="primary">atd1</name>
    <name evidence="6" type="ORF">SJAG_03786</name>
</gene>